<feature type="domain" description="Helicase associated" evidence="1">
    <location>
        <begin position="6"/>
        <end position="30"/>
    </location>
</feature>
<organism evidence="2 3">
    <name type="scientific">Calocera viscosa (strain TUFC12733)</name>
    <dbReference type="NCBI Taxonomy" id="1330018"/>
    <lineage>
        <taxon>Eukaryota</taxon>
        <taxon>Fungi</taxon>
        <taxon>Dikarya</taxon>
        <taxon>Basidiomycota</taxon>
        <taxon>Agaricomycotina</taxon>
        <taxon>Dacrymycetes</taxon>
        <taxon>Dacrymycetales</taxon>
        <taxon>Dacrymycetaceae</taxon>
        <taxon>Calocera</taxon>
    </lineage>
</organism>
<sequence>MNPMYQLWILEALDDVRDLTATGKKMSEFPMEPSMAKHAHYFRGVQVLRPKQRLEESDAARDKFQVPKCGHLTLPNVYKM</sequence>
<name>A0A167IVZ0_CALVF</name>
<dbReference type="InterPro" id="IPR027417">
    <property type="entry name" value="P-loop_NTPase"/>
</dbReference>
<dbReference type="Gene3D" id="1.20.120.1080">
    <property type="match status" value="1"/>
</dbReference>
<evidence type="ECO:0000313" key="3">
    <source>
        <dbReference type="Proteomes" id="UP000076738"/>
    </source>
</evidence>
<keyword evidence="3" id="KW-1185">Reference proteome</keyword>
<evidence type="ECO:0000313" key="2">
    <source>
        <dbReference type="EMBL" id="KZO93019.1"/>
    </source>
</evidence>
<dbReference type="Pfam" id="PF04408">
    <property type="entry name" value="WHD_HA2"/>
    <property type="match status" value="1"/>
</dbReference>
<proteinExistence type="predicted"/>
<evidence type="ECO:0000259" key="1">
    <source>
        <dbReference type="Pfam" id="PF04408"/>
    </source>
</evidence>
<dbReference type="SUPFAM" id="SSF52540">
    <property type="entry name" value="P-loop containing nucleoside triphosphate hydrolases"/>
    <property type="match status" value="1"/>
</dbReference>
<dbReference type="EMBL" id="KV417305">
    <property type="protein sequence ID" value="KZO93019.1"/>
    <property type="molecule type" value="Genomic_DNA"/>
</dbReference>
<dbReference type="AlphaFoldDB" id="A0A167IVZ0"/>
<accession>A0A167IVZ0</accession>
<dbReference type="Proteomes" id="UP000076738">
    <property type="component" value="Unassembled WGS sequence"/>
</dbReference>
<reference evidence="2 3" key="1">
    <citation type="journal article" date="2016" name="Mol. Biol. Evol.">
        <title>Comparative Genomics of Early-Diverging Mushroom-Forming Fungi Provides Insights into the Origins of Lignocellulose Decay Capabilities.</title>
        <authorList>
            <person name="Nagy L.G."/>
            <person name="Riley R."/>
            <person name="Tritt A."/>
            <person name="Adam C."/>
            <person name="Daum C."/>
            <person name="Floudas D."/>
            <person name="Sun H."/>
            <person name="Yadav J.S."/>
            <person name="Pangilinan J."/>
            <person name="Larsson K.H."/>
            <person name="Matsuura K."/>
            <person name="Barry K."/>
            <person name="Labutti K."/>
            <person name="Kuo R."/>
            <person name="Ohm R.A."/>
            <person name="Bhattacharya S.S."/>
            <person name="Shirouzu T."/>
            <person name="Yoshinaga Y."/>
            <person name="Martin F.M."/>
            <person name="Grigoriev I.V."/>
            <person name="Hibbett D.S."/>
        </authorList>
    </citation>
    <scope>NUCLEOTIDE SEQUENCE [LARGE SCALE GENOMIC DNA]</scope>
    <source>
        <strain evidence="2 3">TUFC12733</strain>
    </source>
</reference>
<protein>
    <recommendedName>
        <fullName evidence="1">Helicase associated domain-containing protein</fullName>
    </recommendedName>
</protein>
<dbReference type="InterPro" id="IPR048333">
    <property type="entry name" value="HA2_WH"/>
</dbReference>
<gene>
    <name evidence="2" type="ORF">CALVIDRAFT_566927</name>
</gene>
<dbReference type="OrthoDB" id="10253254at2759"/>
<dbReference type="STRING" id="1330018.A0A167IVZ0"/>